<evidence type="ECO:0000313" key="1">
    <source>
        <dbReference type="EMBL" id="KAJ3840810.1"/>
    </source>
</evidence>
<protein>
    <submittedName>
        <fullName evidence="1">Uncharacterized protein</fullName>
    </submittedName>
</protein>
<dbReference type="Proteomes" id="UP001163846">
    <property type="component" value="Unassembled WGS sequence"/>
</dbReference>
<evidence type="ECO:0000313" key="2">
    <source>
        <dbReference type="Proteomes" id="UP001163846"/>
    </source>
</evidence>
<accession>A0AA38UGY8</accession>
<dbReference type="AlphaFoldDB" id="A0AA38UGY8"/>
<organism evidence="1 2">
    <name type="scientific">Lentinula raphanica</name>
    <dbReference type="NCBI Taxonomy" id="153919"/>
    <lineage>
        <taxon>Eukaryota</taxon>
        <taxon>Fungi</taxon>
        <taxon>Dikarya</taxon>
        <taxon>Basidiomycota</taxon>
        <taxon>Agaricomycotina</taxon>
        <taxon>Agaricomycetes</taxon>
        <taxon>Agaricomycetidae</taxon>
        <taxon>Agaricales</taxon>
        <taxon>Marasmiineae</taxon>
        <taxon>Omphalotaceae</taxon>
        <taxon>Lentinula</taxon>
    </lineage>
</organism>
<name>A0AA38UGY8_9AGAR</name>
<comment type="caution">
    <text evidence="1">The sequence shown here is derived from an EMBL/GenBank/DDBJ whole genome shotgun (WGS) entry which is preliminary data.</text>
</comment>
<proteinExistence type="predicted"/>
<gene>
    <name evidence="1" type="ORF">F5878DRAFT_612093</name>
</gene>
<dbReference type="EMBL" id="MU806063">
    <property type="protein sequence ID" value="KAJ3840810.1"/>
    <property type="molecule type" value="Genomic_DNA"/>
</dbReference>
<reference evidence="1" key="1">
    <citation type="submission" date="2022-08" db="EMBL/GenBank/DDBJ databases">
        <authorList>
            <consortium name="DOE Joint Genome Institute"/>
            <person name="Min B."/>
            <person name="Riley R."/>
            <person name="Sierra-Patev S."/>
            <person name="Naranjo-Ortiz M."/>
            <person name="Looney B."/>
            <person name="Konkel Z."/>
            <person name="Slot J.C."/>
            <person name="Sakamoto Y."/>
            <person name="Steenwyk J.L."/>
            <person name="Rokas A."/>
            <person name="Carro J."/>
            <person name="Camarero S."/>
            <person name="Ferreira P."/>
            <person name="Molpeceres G."/>
            <person name="Ruiz-Duenas F.J."/>
            <person name="Serrano A."/>
            <person name="Henrissat B."/>
            <person name="Drula E."/>
            <person name="Hughes K.W."/>
            <person name="Mata J.L."/>
            <person name="Ishikawa N.K."/>
            <person name="Vargas-Isla R."/>
            <person name="Ushijima S."/>
            <person name="Smith C.A."/>
            <person name="Ahrendt S."/>
            <person name="Andreopoulos W."/>
            <person name="He G."/>
            <person name="Labutti K."/>
            <person name="Lipzen A."/>
            <person name="Ng V."/>
            <person name="Sandor L."/>
            <person name="Barry K."/>
            <person name="Martinez A.T."/>
            <person name="Xiao Y."/>
            <person name="Gibbons J.G."/>
            <person name="Terashima K."/>
            <person name="Hibbett D.S."/>
            <person name="Grigoriev I.V."/>
        </authorList>
    </citation>
    <scope>NUCLEOTIDE SEQUENCE</scope>
    <source>
        <strain evidence="1">TFB9207</strain>
    </source>
</reference>
<keyword evidence="2" id="KW-1185">Reference proteome</keyword>
<sequence length="336" mass="38770">MTFSFLLPIFLLLTSCCFAVARLFGLFSIHIAPLSIAVSPFSWSGATRHLAVGELRIFFHLPLRNRLRWATVIVRNVNYRSEGSQHFTIAEASLTIIFPFSIIQHSTSSSRPAPMSLSLDDFRLRIPSSQNTPSWVVALRRNIVYTILNEETQRLDQFKLKTIFSTLEMQRRSGNEGDISENSKDESRITHHSSEWHIYNHAIHRLYHFGQLAAQLRRTWVDDTGSFTLIAQDCHWIRQLPCTRDENPVCARNFLYDLFNQARSLISFIRRVPAMLRTPYYCPTSIYSVSYVVDIHICRTDITFDCFHISDAEPLRHGAEALRRRLQNDIGPILGI</sequence>